<gene>
    <name evidence="1" type="ORF">F6453_3863</name>
</gene>
<evidence type="ECO:0000313" key="2">
    <source>
        <dbReference type="Proteomes" id="UP000469950"/>
    </source>
</evidence>
<protein>
    <submittedName>
        <fullName evidence="1">Uncharacterized protein</fullName>
    </submittedName>
</protein>
<reference evidence="1 2" key="1">
    <citation type="submission" date="2019-10" db="EMBL/GenBank/DDBJ databases">
        <title>Draft genome sequence of Marinobacter hydrocarbonoclasticus NCT7M from the microbiome of the marine copepod.</title>
        <authorList>
            <person name="Nuttall R."/>
            <person name="Sharma G."/>
            <person name="Moisander P."/>
        </authorList>
    </citation>
    <scope>NUCLEOTIDE SEQUENCE [LARGE SCALE GENOMIC DNA]</scope>
    <source>
        <strain evidence="1 2">NCT7M</strain>
    </source>
</reference>
<dbReference type="AlphaFoldDB" id="A0A833N8B0"/>
<evidence type="ECO:0000313" key="1">
    <source>
        <dbReference type="EMBL" id="KAE8543802.1"/>
    </source>
</evidence>
<dbReference type="EMBL" id="WBMP01000030">
    <property type="protein sequence ID" value="KAE8543802.1"/>
    <property type="molecule type" value="Genomic_DNA"/>
</dbReference>
<proteinExistence type="predicted"/>
<dbReference type="Proteomes" id="UP000469950">
    <property type="component" value="Unassembled WGS sequence"/>
</dbReference>
<organism evidence="1 2">
    <name type="scientific">Marinobacter nauticus</name>
    <name type="common">Marinobacter hydrocarbonoclasticus</name>
    <name type="synonym">Marinobacter aquaeolei</name>
    <dbReference type="NCBI Taxonomy" id="2743"/>
    <lineage>
        <taxon>Bacteria</taxon>
        <taxon>Pseudomonadati</taxon>
        <taxon>Pseudomonadota</taxon>
        <taxon>Gammaproteobacteria</taxon>
        <taxon>Pseudomonadales</taxon>
        <taxon>Marinobacteraceae</taxon>
        <taxon>Marinobacter</taxon>
    </lineage>
</organism>
<accession>A0A833N8B0</accession>
<name>A0A833N8B0_MARNT</name>
<sequence>MLGKIRLCPIMELCVKELDVVEQCWIQVYETR</sequence>
<comment type="caution">
    <text evidence="1">The sequence shown here is derived from an EMBL/GenBank/DDBJ whole genome shotgun (WGS) entry which is preliminary data.</text>
</comment>